<keyword evidence="2" id="KW-1133">Transmembrane helix</keyword>
<reference evidence="5" key="1">
    <citation type="journal article" date="2019" name="Int. J. Syst. Evol. Microbiol.">
        <title>The Global Catalogue of Microorganisms (GCM) 10K type strain sequencing project: providing services to taxonomists for standard genome sequencing and annotation.</title>
        <authorList>
            <consortium name="The Broad Institute Genomics Platform"/>
            <consortium name="The Broad Institute Genome Sequencing Center for Infectious Disease"/>
            <person name="Wu L."/>
            <person name="Ma J."/>
        </authorList>
    </citation>
    <scope>NUCLEOTIDE SEQUENCE [LARGE SCALE GENOMIC DNA]</scope>
    <source>
        <strain evidence="5">JCM 16949</strain>
    </source>
</reference>
<accession>A0ABP7F792</accession>
<dbReference type="InterPro" id="IPR025241">
    <property type="entry name" value="DUF4190"/>
</dbReference>
<keyword evidence="5" id="KW-1185">Reference proteome</keyword>
<dbReference type="RefSeq" id="WP_344753647.1">
    <property type="nucleotide sequence ID" value="NZ_BAABAE010000002.1"/>
</dbReference>
<name>A0ABP7F792_9MICO</name>
<feature type="transmembrane region" description="Helical" evidence="2">
    <location>
        <begin position="69"/>
        <end position="102"/>
    </location>
</feature>
<feature type="transmembrane region" description="Helical" evidence="2">
    <location>
        <begin position="32"/>
        <end position="57"/>
    </location>
</feature>
<dbReference type="Pfam" id="PF13828">
    <property type="entry name" value="DUF4190"/>
    <property type="match status" value="1"/>
</dbReference>
<feature type="compositionally biased region" description="Pro residues" evidence="1">
    <location>
        <begin position="7"/>
        <end position="17"/>
    </location>
</feature>
<evidence type="ECO:0000256" key="2">
    <source>
        <dbReference type="SAM" id="Phobius"/>
    </source>
</evidence>
<evidence type="ECO:0000259" key="3">
    <source>
        <dbReference type="Pfam" id="PF13828"/>
    </source>
</evidence>
<evidence type="ECO:0000313" key="4">
    <source>
        <dbReference type="EMBL" id="GAA3732749.1"/>
    </source>
</evidence>
<proteinExistence type="predicted"/>
<keyword evidence="2" id="KW-0812">Transmembrane</keyword>
<dbReference type="EMBL" id="BAABAE010000002">
    <property type="protein sequence ID" value="GAA3732749.1"/>
    <property type="molecule type" value="Genomic_DNA"/>
</dbReference>
<organism evidence="4 5">
    <name type="scientific">Leifsonella bigeumensis</name>
    <dbReference type="NCBI Taxonomy" id="433643"/>
    <lineage>
        <taxon>Bacteria</taxon>
        <taxon>Bacillati</taxon>
        <taxon>Actinomycetota</taxon>
        <taxon>Actinomycetes</taxon>
        <taxon>Micrococcales</taxon>
        <taxon>Microbacteriaceae</taxon>
        <taxon>Leifsonella</taxon>
    </lineage>
</organism>
<evidence type="ECO:0000313" key="5">
    <source>
        <dbReference type="Proteomes" id="UP001501004"/>
    </source>
</evidence>
<dbReference type="Proteomes" id="UP001501004">
    <property type="component" value="Unassembled WGS sequence"/>
</dbReference>
<keyword evidence="2" id="KW-0472">Membrane</keyword>
<sequence length="112" mass="11386">MTDPNVPATPPPAPAPANPYTAAAPAGKPTNVLAIIALIAAFVIAPAGIICGHIALGQIKKSGEGGHGLALWGTILGYVFTVLWILIFLFSILVPLLILGTYGSVVSNVPGY</sequence>
<feature type="domain" description="DUF4190" evidence="3">
    <location>
        <begin position="32"/>
        <end position="86"/>
    </location>
</feature>
<evidence type="ECO:0000256" key="1">
    <source>
        <dbReference type="SAM" id="MobiDB-lite"/>
    </source>
</evidence>
<comment type="caution">
    <text evidence="4">The sequence shown here is derived from an EMBL/GenBank/DDBJ whole genome shotgun (WGS) entry which is preliminary data.</text>
</comment>
<protein>
    <recommendedName>
        <fullName evidence="3">DUF4190 domain-containing protein</fullName>
    </recommendedName>
</protein>
<gene>
    <name evidence="4" type="ORF">GCM10022239_06400</name>
</gene>
<feature type="region of interest" description="Disordered" evidence="1">
    <location>
        <begin position="1"/>
        <end position="20"/>
    </location>
</feature>